<keyword evidence="4" id="KW-0067">ATP-binding</keyword>
<keyword evidence="5" id="KW-0711">Selenium</keyword>
<organism evidence="9 10">
    <name type="scientific">Skermanella aerolata</name>
    <dbReference type="NCBI Taxonomy" id="393310"/>
    <lineage>
        <taxon>Bacteria</taxon>
        <taxon>Pseudomonadati</taxon>
        <taxon>Pseudomonadota</taxon>
        <taxon>Alphaproteobacteria</taxon>
        <taxon>Rhodospirillales</taxon>
        <taxon>Azospirillaceae</taxon>
        <taxon>Skermanella</taxon>
    </lineage>
</organism>
<dbReference type="CDD" id="cd02195">
    <property type="entry name" value="SelD"/>
    <property type="match status" value="1"/>
</dbReference>
<dbReference type="InterPro" id="IPR036188">
    <property type="entry name" value="FAD/NAD-bd_sf"/>
</dbReference>
<gene>
    <name evidence="9" type="ORF">SAE02_45120</name>
</gene>
<evidence type="ECO:0000256" key="3">
    <source>
        <dbReference type="ARBA" id="ARBA00022777"/>
    </source>
</evidence>
<keyword evidence="3" id="KW-0418">Kinase</keyword>
<feature type="domain" description="PurM-like C-terminal" evidence="7">
    <location>
        <begin position="542"/>
        <end position="705"/>
    </location>
</feature>
<dbReference type="AlphaFoldDB" id="A0A512DV62"/>
<evidence type="ECO:0000256" key="1">
    <source>
        <dbReference type="ARBA" id="ARBA00022679"/>
    </source>
</evidence>
<accession>A0A512DV62</accession>
<dbReference type="Proteomes" id="UP000321523">
    <property type="component" value="Unassembled WGS sequence"/>
</dbReference>
<dbReference type="SUPFAM" id="SSF51905">
    <property type="entry name" value="FAD/NAD(P)-binding domain"/>
    <property type="match status" value="2"/>
</dbReference>
<dbReference type="InterPro" id="IPR017584">
    <property type="entry name" value="Pyridine_nucleo_diS_OxRdtase_N"/>
</dbReference>
<dbReference type="EMBL" id="BJYZ01000021">
    <property type="protein sequence ID" value="GEO40364.1"/>
    <property type="molecule type" value="Genomic_DNA"/>
</dbReference>
<dbReference type="GO" id="GO:0005524">
    <property type="term" value="F:ATP binding"/>
    <property type="evidence" value="ECO:0007669"/>
    <property type="project" value="UniProtKB-KW"/>
</dbReference>
<dbReference type="InterPro" id="IPR010918">
    <property type="entry name" value="PurM-like_C_dom"/>
</dbReference>
<evidence type="ECO:0008006" key="11">
    <source>
        <dbReference type="Google" id="ProtNLM"/>
    </source>
</evidence>
<name>A0A512DV62_9PROT</name>
<dbReference type="GO" id="GO:0016491">
    <property type="term" value="F:oxidoreductase activity"/>
    <property type="evidence" value="ECO:0007669"/>
    <property type="project" value="InterPro"/>
</dbReference>
<sequence>MRQVEPVTRELVLVGGGHSHVQVLKNFGMKPVPGMRLTLVARDVETPYSGMLPGFIAGHYDHDACHIDVMKLAGFAGARLIHAEAVGIDRTARTVHLRGRPPIRYDLLSLDIGSTPRAHDVPGAAEHATPVKPVDRLAGRWAALVERVSAADGPLDLVVVGGGAAGVELALSIDHRFRTARFRPRVALATRGQMLSGHTDRVRAAFRRVVREHGVAVHEDAEVVKVEPEALLCTGGRRIRFDEALWAVQAGAAPWLRETGLRLDDKGFVAVDATLRSVNDPRIFAVGDVAAVLPYPREKAGVFAVRQGPPLTANLRRALAGEALQPFEPQTKFLKLITTGDKHAVASRGRLSAEGRWVWRLKDWIDRRFMDKFQNVPAMPSGRAAAAMDMRCAGCGAKVPSRLLRRVLERLAPEGLDAGDDAAVLSPPDDGGLMVQTVDFFRAFTSDPYLFGRIAANHALGDIHAMGAEPRTALAIACVPPAGAEIVEDDLYQMLRGGLDVLEQAGARLVGGHSAEGPEHALGFTITGSVAPGRILRKGGLKPGDRLILTKPLGTGVLLAAAMRGEAKARWIVAALASMEQSSGQAARCLGDHGATACTDVTGFGLIGHLAEMAQASDVDVRIDPDTVPALDGASEMLETGFRSTLHSGNAEAGGLAGEAPELLYDPQTAGGLLAGVPEAAADACIDALMAAGYVRATVIGIVEPMTGIAPAIRLGR</sequence>
<dbReference type="PANTHER" id="PTHR10256:SF0">
    <property type="entry name" value="INACTIVE SELENIDE, WATER DIKINASE-LIKE PROTEIN-RELATED"/>
    <property type="match status" value="1"/>
</dbReference>
<dbReference type="Gene3D" id="3.90.650.10">
    <property type="entry name" value="PurM-like C-terminal domain"/>
    <property type="match status" value="1"/>
</dbReference>
<dbReference type="Pfam" id="PF02769">
    <property type="entry name" value="AIRS_C"/>
    <property type="match status" value="1"/>
</dbReference>
<keyword evidence="2" id="KW-0547">Nucleotide-binding</keyword>
<dbReference type="GO" id="GO:0005737">
    <property type="term" value="C:cytoplasm"/>
    <property type="evidence" value="ECO:0007669"/>
    <property type="project" value="TreeGrafter"/>
</dbReference>
<keyword evidence="10" id="KW-1185">Reference proteome</keyword>
<dbReference type="GO" id="GO:0016260">
    <property type="term" value="P:selenocysteine biosynthetic process"/>
    <property type="evidence" value="ECO:0007669"/>
    <property type="project" value="TreeGrafter"/>
</dbReference>
<evidence type="ECO:0000259" key="7">
    <source>
        <dbReference type="Pfam" id="PF02769"/>
    </source>
</evidence>
<evidence type="ECO:0000256" key="5">
    <source>
        <dbReference type="ARBA" id="ARBA00023266"/>
    </source>
</evidence>
<comment type="caution">
    <text evidence="9">The sequence shown here is derived from an EMBL/GenBank/DDBJ whole genome shotgun (WGS) entry which is preliminary data.</text>
</comment>
<evidence type="ECO:0000259" key="8">
    <source>
        <dbReference type="Pfam" id="PF07992"/>
    </source>
</evidence>
<proteinExistence type="predicted"/>
<dbReference type="PRINTS" id="PR00368">
    <property type="entry name" value="FADPNR"/>
</dbReference>
<dbReference type="Pfam" id="PF07992">
    <property type="entry name" value="Pyr_redox_2"/>
    <property type="match status" value="1"/>
</dbReference>
<dbReference type="InterPro" id="IPR036676">
    <property type="entry name" value="PurM-like_C_sf"/>
</dbReference>
<dbReference type="PANTHER" id="PTHR10256">
    <property type="entry name" value="SELENIDE, WATER DIKINASE"/>
    <property type="match status" value="1"/>
</dbReference>
<dbReference type="InterPro" id="IPR023753">
    <property type="entry name" value="FAD/NAD-binding_dom"/>
</dbReference>
<evidence type="ECO:0000256" key="4">
    <source>
        <dbReference type="ARBA" id="ARBA00022840"/>
    </source>
</evidence>
<dbReference type="Gene3D" id="3.30.1330.10">
    <property type="entry name" value="PurM-like, N-terminal domain"/>
    <property type="match status" value="1"/>
</dbReference>
<dbReference type="InterPro" id="IPR004536">
    <property type="entry name" value="SPS/SelD"/>
</dbReference>
<feature type="domain" description="FAD/NAD(P)-binding" evidence="8">
    <location>
        <begin position="11"/>
        <end position="297"/>
    </location>
</feature>
<dbReference type="Pfam" id="PF00586">
    <property type="entry name" value="AIRS"/>
    <property type="match status" value="1"/>
</dbReference>
<protein>
    <recommendedName>
        <fullName evidence="11">Selenide, water dikinase SelD</fullName>
    </recommendedName>
</protein>
<dbReference type="SUPFAM" id="SSF56042">
    <property type="entry name" value="PurM C-terminal domain-like"/>
    <property type="match status" value="1"/>
</dbReference>
<evidence type="ECO:0000313" key="9">
    <source>
        <dbReference type="EMBL" id="GEO40364.1"/>
    </source>
</evidence>
<evidence type="ECO:0000256" key="2">
    <source>
        <dbReference type="ARBA" id="ARBA00022741"/>
    </source>
</evidence>
<dbReference type="SUPFAM" id="SSF55326">
    <property type="entry name" value="PurM N-terminal domain-like"/>
    <property type="match status" value="1"/>
</dbReference>
<feature type="domain" description="PurM-like N-terminal" evidence="6">
    <location>
        <begin position="419"/>
        <end position="530"/>
    </location>
</feature>
<dbReference type="NCBIfam" id="TIGR00476">
    <property type="entry name" value="selD"/>
    <property type="match status" value="1"/>
</dbReference>
<evidence type="ECO:0000313" key="10">
    <source>
        <dbReference type="Proteomes" id="UP000321523"/>
    </source>
</evidence>
<dbReference type="Gene3D" id="3.50.50.100">
    <property type="match status" value="1"/>
</dbReference>
<dbReference type="InterPro" id="IPR016188">
    <property type="entry name" value="PurM-like_N"/>
</dbReference>
<reference evidence="9 10" key="1">
    <citation type="submission" date="2019-07" db="EMBL/GenBank/DDBJ databases">
        <title>Whole genome shotgun sequence of Skermanella aerolata NBRC 106429.</title>
        <authorList>
            <person name="Hosoyama A."/>
            <person name="Uohara A."/>
            <person name="Ohji S."/>
            <person name="Ichikawa N."/>
        </authorList>
    </citation>
    <scope>NUCLEOTIDE SEQUENCE [LARGE SCALE GENOMIC DNA]</scope>
    <source>
        <strain evidence="9 10">NBRC 106429</strain>
    </source>
</reference>
<dbReference type="NCBIfam" id="TIGR03169">
    <property type="entry name" value="Nterm_to_SelD"/>
    <property type="match status" value="1"/>
</dbReference>
<evidence type="ECO:0000259" key="6">
    <source>
        <dbReference type="Pfam" id="PF00586"/>
    </source>
</evidence>
<keyword evidence="1" id="KW-0808">Transferase</keyword>
<dbReference type="GO" id="GO:0004756">
    <property type="term" value="F:selenide, water dikinase activity"/>
    <property type="evidence" value="ECO:0007669"/>
    <property type="project" value="TreeGrafter"/>
</dbReference>
<dbReference type="InterPro" id="IPR036921">
    <property type="entry name" value="PurM-like_N_sf"/>
</dbReference>